<comment type="caution">
    <text evidence="2">The sequence shown here is derived from an EMBL/GenBank/DDBJ whole genome shotgun (WGS) entry which is preliminary data.</text>
</comment>
<sequence>MTLHKVLTGINEIQVGLEEIKSCLKCFGERVARIEAWQQGHNGPVSSAQPVSDQKIGGDVGRLTEKDSTKSHEVQHNQDVVPAELPGQPDVSRVVLTKIVSPRGQHLYTQAESDLPALPPPSDASPVEASGDSQALRLQSSLRGGWGDEEAEEILYKKLANIYYSSDIHRHLSPLEKQLAEMTKQLSSVLQCGLTPASREHAQSPDNAQFCESSQTPVPTSSERVLPKNCKKPRYVEKNPRKPFQTPKTTRPVFGLPSTPSRRVVSFDISSSPFAMYSNENSPFLQLAKKRGSTSGMFDSRTSRKGLRSVRRSWIHGF</sequence>
<feature type="compositionally biased region" description="Polar residues" evidence="1">
    <location>
        <begin position="41"/>
        <end position="52"/>
    </location>
</feature>
<proteinExistence type="predicted"/>
<feature type="region of interest" description="Disordered" evidence="1">
    <location>
        <begin position="197"/>
        <end position="257"/>
    </location>
</feature>
<feature type="compositionally biased region" description="Polar residues" evidence="1">
    <location>
        <begin position="204"/>
        <end position="223"/>
    </location>
</feature>
<evidence type="ECO:0000256" key="1">
    <source>
        <dbReference type="SAM" id="MobiDB-lite"/>
    </source>
</evidence>
<organism evidence="2 3">
    <name type="scientific">Paraphaeosphaeria minitans</name>
    <dbReference type="NCBI Taxonomy" id="565426"/>
    <lineage>
        <taxon>Eukaryota</taxon>
        <taxon>Fungi</taxon>
        <taxon>Dikarya</taxon>
        <taxon>Ascomycota</taxon>
        <taxon>Pezizomycotina</taxon>
        <taxon>Dothideomycetes</taxon>
        <taxon>Pleosporomycetidae</taxon>
        <taxon>Pleosporales</taxon>
        <taxon>Massarineae</taxon>
        <taxon>Didymosphaeriaceae</taxon>
        <taxon>Paraphaeosphaeria</taxon>
    </lineage>
</organism>
<accession>A0A9P6GMA6</accession>
<protein>
    <submittedName>
        <fullName evidence="2">Uncharacterized protein</fullName>
    </submittedName>
</protein>
<feature type="region of interest" description="Disordered" evidence="1">
    <location>
        <begin position="113"/>
        <end position="134"/>
    </location>
</feature>
<evidence type="ECO:0000313" key="2">
    <source>
        <dbReference type="EMBL" id="KAF9736714.1"/>
    </source>
</evidence>
<dbReference type="Proteomes" id="UP000756921">
    <property type="component" value="Unassembled WGS sequence"/>
</dbReference>
<dbReference type="AlphaFoldDB" id="A0A9P6GMA6"/>
<dbReference type="EMBL" id="WJXW01000004">
    <property type="protein sequence ID" value="KAF9736714.1"/>
    <property type="molecule type" value="Genomic_DNA"/>
</dbReference>
<gene>
    <name evidence="2" type="ORF">PMIN01_04493</name>
</gene>
<reference evidence="2" key="1">
    <citation type="journal article" date="2020" name="Mol. Plant Microbe Interact.">
        <title>Genome Sequence of the Biocontrol Agent Coniothyrium minitans strain Conio (IMI 134523).</title>
        <authorList>
            <person name="Patel D."/>
            <person name="Shittu T.A."/>
            <person name="Baroncelli R."/>
            <person name="Muthumeenakshi S."/>
            <person name="Osborne T.H."/>
            <person name="Janganan T.K."/>
            <person name="Sreenivasaprasad S."/>
        </authorList>
    </citation>
    <scope>NUCLEOTIDE SEQUENCE</scope>
    <source>
        <strain evidence="2">Conio</strain>
    </source>
</reference>
<dbReference type="OrthoDB" id="3800664at2759"/>
<name>A0A9P6GMA6_9PLEO</name>
<feature type="compositionally biased region" description="Basic and acidic residues" evidence="1">
    <location>
        <begin position="62"/>
        <end position="76"/>
    </location>
</feature>
<feature type="region of interest" description="Disordered" evidence="1">
    <location>
        <begin position="41"/>
        <end position="86"/>
    </location>
</feature>
<evidence type="ECO:0000313" key="3">
    <source>
        <dbReference type="Proteomes" id="UP000756921"/>
    </source>
</evidence>
<keyword evidence="3" id="KW-1185">Reference proteome</keyword>